<comment type="caution">
    <text evidence="5">Lacks conserved residue(s) required for the propagation of feature annotation.</text>
</comment>
<feature type="binding site" evidence="5">
    <location>
        <begin position="137"/>
        <end position="138"/>
    </location>
    <ligand>
        <name>dUMP</name>
        <dbReference type="ChEBI" id="CHEBI:246422"/>
        <note>ligand shared between dimeric partners</note>
    </ligand>
</feature>
<feature type="active site" description="Nucleophile" evidence="5">
    <location>
        <position position="157"/>
    </location>
</feature>
<comment type="similarity">
    <text evidence="5">Belongs to the thymidylate synthase family. Bacterial-type ThyA subfamily.</text>
</comment>
<dbReference type="SUPFAM" id="SSF55831">
    <property type="entry name" value="Thymidylate synthase/dCMP hydroxymethylase"/>
    <property type="match status" value="1"/>
</dbReference>
<reference evidence="7 8" key="1">
    <citation type="submission" date="2019-03" db="EMBL/GenBank/DDBJ databases">
        <title>Genomic Encyclopedia of Type Strains, Phase IV (KMG-IV): sequencing the most valuable type-strain genomes for metagenomic binning, comparative biology and taxonomic classification.</title>
        <authorList>
            <person name="Goeker M."/>
        </authorList>
    </citation>
    <scope>NUCLEOTIDE SEQUENCE [LARGE SCALE GENOMIC DNA]</scope>
    <source>
        <strain evidence="7 8">DSM 29489</strain>
    </source>
</reference>
<evidence type="ECO:0000256" key="3">
    <source>
        <dbReference type="ARBA" id="ARBA00022679"/>
    </source>
</evidence>
<feature type="binding site" evidence="5">
    <location>
        <position position="281"/>
    </location>
    <ligand>
        <name>(6R)-5,10-methylene-5,6,7,8-tetrahydrofolate</name>
        <dbReference type="ChEBI" id="CHEBI:15636"/>
    </ligand>
</feature>
<comment type="subunit">
    <text evidence="5">Homodimer.</text>
</comment>
<evidence type="ECO:0000256" key="1">
    <source>
        <dbReference type="ARBA" id="ARBA00011947"/>
    </source>
</evidence>
<comment type="catalytic activity">
    <reaction evidence="5">
        <text>dUMP + (6R)-5,10-methylene-5,6,7,8-tetrahydrofolate = 7,8-dihydrofolate + dTMP</text>
        <dbReference type="Rhea" id="RHEA:12104"/>
        <dbReference type="ChEBI" id="CHEBI:15636"/>
        <dbReference type="ChEBI" id="CHEBI:57451"/>
        <dbReference type="ChEBI" id="CHEBI:63528"/>
        <dbReference type="ChEBI" id="CHEBI:246422"/>
        <dbReference type="EC" id="2.1.1.45"/>
    </reaction>
</comment>
<dbReference type="Pfam" id="PF00303">
    <property type="entry name" value="Thymidylat_synt"/>
    <property type="match status" value="1"/>
</dbReference>
<dbReference type="GO" id="GO:0005829">
    <property type="term" value="C:cytosol"/>
    <property type="evidence" value="ECO:0007669"/>
    <property type="project" value="TreeGrafter"/>
</dbReference>
<gene>
    <name evidence="5" type="primary">thyA</name>
    <name evidence="7" type="ORF">EDD59_13818</name>
</gene>
<comment type="function">
    <text evidence="5">Catalyzes the reductive methylation of 2'-deoxyuridine-5'-monophosphate (dUMP) to 2'-deoxythymidine-5'-monophosphate (dTMP) while utilizing 5,10-methylenetetrahydrofolate (mTHF) as the methyl donor and reductant in the reaction, yielding dihydrofolate (DHF) as a by-product. This enzymatic reaction provides an intracellular de novo source of dTMP, an essential precursor for DNA biosynthesis.</text>
</comment>
<dbReference type="PANTHER" id="PTHR11548:SF1">
    <property type="entry name" value="THYMIDYLATE SYNTHASE 1"/>
    <property type="match status" value="1"/>
</dbReference>
<dbReference type="OrthoDB" id="9774633at2"/>
<dbReference type="PRINTS" id="PR00108">
    <property type="entry name" value="THYMDSNTHASE"/>
</dbReference>
<sequence length="282" mass="33013">MSYADHVFIDMCRDILENGTSTEGEKVRPVWEDHTPAYTVKKFGVVNRYDLRKEFPALTLRKTAIKSCVDELLWIWQKKSNNIHDLNSHIWDSWADENGSIGKAYGYQMSVKHVYKEGMMDQVDRVIYDLRNNPYSRRIMTNIYVHQDLHEMNLYPCAYSMTFNVTKEKNSDKLTLNGILNQRSQDVLAANNWNVCQYAVLLHMLAQVCDMNAGEFIHVIADAHIYDRHIPLIEELISREPLPAPEFWLNPKVKNFYDFTRDDVKLINYETHPQIKNIPIAV</sequence>
<dbReference type="GO" id="GO:0006231">
    <property type="term" value="P:dTMP biosynthetic process"/>
    <property type="evidence" value="ECO:0007669"/>
    <property type="project" value="UniProtKB-UniRule"/>
</dbReference>
<dbReference type="InterPro" id="IPR000398">
    <property type="entry name" value="Thymidylate_synthase"/>
</dbReference>
<keyword evidence="2 5" id="KW-0489">Methyltransferase</keyword>
<evidence type="ECO:0000313" key="7">
    <source>
        <dbReference type="EMBL" id="TCS74520.1"/>
    </source>
</evidence>
<evidence type="ECO:0000313" key="8">
    <source>
        <dbReference type="Proteomes" id="UP000295726"/>
    </source>
</evidence>
<dbReference type="EMBL" id="SLZZ01000038">
    <property type="protein sequence ID" value="TCS74520.1"/>
    <property type="molecule type" value="Genomic_DNA"/>
</dbReference>
<dbReference type="Gene3D" id="3.30.572.10">
    <property type="entry name" value="Thymidylate synthase/dCMP hydroxymethylase domain"/>
    <property type="match status" value="1"/>
</dbReference>
<name>A0A4R3K1B5_9FIRM</name>
<dbReference type="NCBIfam" id="TIGR03284">
    <property type="entry name" value="thym_sym"/>
    <property type="match status" value="1"/>
</dbReference>
<dbReference type="CDD" id="cd00351">
    <property type="entry name" value="TS_Pyrimidine_HMase"/>
    <property type="match status" value="1"/>
</dbReference>
<feature type="binding site" evidence="5">
    <location>
        <position position="186"/>
    </location>
    <ligand>
        <name>(6R)-5,10-methylene-5,6,7,8-tetrahydrofolate</name>
        <dbReference type="ChEBI" id="CHEBI:15636"/>
    </ligand>
</feature>
<feature type="domain" description="Thymidylate synthase/dCMP hydroxymethylase" evidence="6">
    <location>
        <begin position="7"/>
        <end position="277"/>
    </location>
</feature>
<feature type="binding site" description="in other chain" evidence="5">
    <location>
        <position position="194"/>
    </location>
    <ligand>
        <name>dUMP</name>
        <dbReference type="ChEBI" id="CHEBI:246422"/>
        <note>ligand shared between dimeric partners</note>
    </ligand>
</feature>
<dbReference type="PANTHER" id="PTHR11548">
    <property type="entry name" value="THYMIDYLATE SYNTHASE 1"/>
    <property type="match status" value="1"/>
</dbReference>
<dbReference type="GO" id="GO:0006235">
    <property type="term" value="P:dTTP biosynthetic process"/>
    <property type="evidence" value="ECO:0007669"/>
    <property type="project" value="UniProtKB-UniRule"/>
</dbReference>
<feature type="binding site" description="in other chain" evidence="5">
    <location>
        <begin position="183"/>
        <end position="186"/>
    </location>
    <ligand>
        <name>dUMP</name>
        <dbReference type="ChEBI" id="CHEBI:246422"/>
        <note>ligand shared between dimeric partners</note>
    </ligand>
</feature>
<dbReference type="RefSeq" id="WP_132383848.1">
    <property type="nucleotide sequence ID" value="NZ_DAIPCY010000051.1"/>
</dbReference>
<comment type="subcellular location">
    <subcellularLocation>
        <location evidence="5">Cytoplasm</location>
    </subcellularLocation>
</comment>
<dbReference type="EC" id="2.1.1.45" evidence="1 5"/>
<dbReference type="GO" id="GO:0004799">
    <property type="term" value="F:thymidylate synthase activity"/>
    <property type="evidence" value="ECO:0007669"/>
    <property type="project" value="UniProtKB-UniRule"/>
</dbReference>
<dbReference type="GO" id="GO:0032259">
    <property type="term" value="P:methylation"/>
    <property type="evidence" value="ECO:0007669"/>
    <property type="project" value="UniProtKB-KW"/>
</dbReference>
<evidence type="ECO:0000259" key="6">
    <source>
        <dbReference type="Pfam" id="PF00303"/>
    </source>
</evidence>
<keyword evidence="3 5" id="KW-0808">Transferase</keyword>
<dbReference type="Proteomes" id="UP000295726">
    <property type="component" value="Unassembled WGS sequence"/>
</dbReference>
<comment type="pathway">
    <text evidence="5">Pyrimidine metabolism; dTTP biosynthesis.</text>
</comment>
<keyword evidence="4 5" id="KW-0545">Nucleotide biosynthesis</keyword>
<proteinExistence type="inferred from homology"/>
<keyword evidence="8" id="KW-1185">Reference proteome</keyword>
<dbReference type="AlphaFoldDB" id="A0A4R3K1B5"/>
<dbReference type="HAMAP" id="MF_00008">
    <property type="entry name" value="Thymidy_synth_bact"/>
    <property type="match status" value="1"/>
</dbReference>
<evidence type="ECO:0000256" key="4">
    <source>
        <dbReference type="ARBA" id="ARBA00022727"/>
    </source>
</evidence>
<organism evidence="7 8">
    <name type="scientific">Muricomes intestini</name>
    <dbReference type="NCBI Taxonomy" id="1796634"/>
    <lineage>
        <taxon>Bacteria</taxon>
        <taxon>Bacillati</taxon>
        <taxon>Bacillota</taxon>
        <taxon>Clostridia</taxon>
        <taxon>Lachnospirales</taxon>
        <taxon>Lachnospiraceae</taxon>
        <taxon>Muricomes</taxon>
    </lineage>
</organism>
<dbReference type="UniPathway" id="UPA00575"/>
<protein>
    <recommendedName>
        <fullName evidence="1 5">Thymidylate synthase</fullName>
        <shortName evidence="5">TS</shortName>
        <shortName evidence="5">TSase</shortName>
        <ecNumber evidence="1 5">2.1.1.45</ecNumber>
    </recommendedName>
</protein>
<evidence type="ECO:0000256" key="5">
    <source>
        <dbReference type="HAMAP-Rule" id="MF_00008"/>
    </source>
</evidence>
<dbReference type="InterPro" id="IPR036926">
    <property type="entry name" value="Thymidate_synth/dCMP_Mease_sf"/>
</dbReference>
<comment type="caution">
    <text evidence="7">The sequence shown here is derived from an EMBL/GenBank/DDBJ whole genome shotgun (WGS) entry which is preliminary data.</text>
</comment>
<dbReference type="InterPro" id="IPR045097">
    <property type="entry name" value="Thymidate_synth/dCMP_Mease"/>
</dbReference>
<accession>A0A4R3K1B5</accession>
<dbReference type="InterPro" id="IPR023451">
    <property type="entry name" value="Thymidate_synth/dCMP_Mease_dom"/>
</dbReference>
<keyword evidence="5" id="KW-0963">Cytoplasm</keyword>
<evidence type="ECO:0000256" key="2">
    <source>
        <dbReference type="ARBA" id="ARBA00022603"/>
    </source>
</evidence>
<feature type="binding site" description="in other chain" evidence="5">
    <location>
        <begin position="224"/>
        <end position="226"/>
    </location>
    <ligand>
        <name>dUMP</name>
        <dbReference type="ChEBI" id="CHEBI:246422"/>
        <note>ligand shared between dimeric partners</note>
    </ligand>
</feature>